<dbReference type="InterPro" id="IPR017907">
    <property type="entry name" value="Znf_RING_CS"/>
</dbReference>
<dbReference type="PANTHER" id="PTHR25462">
    <property type="entry name" value="BONUS, ISOFORM C-RELATED"/>
    <property type="match status" value="1"/>
</dbReference>
<keyword evidence="4" id="KW-0862">Zinc</keyword>
<dbReference type="SUPFAM" id="SSF57850">
    <property type="entry name" value="RING/U-box"/>
    <property type="match status" value="1"/>
</dbReference>
<evidence type="ECO:0000259" key="7">
    <source>
        <dbReference type="PROSITE" id="PS50089"/>
    </source>
</evidence>
<dbReference type="SMART" id="SM00184">
    <property type="entry name" value="RING"/>
    <property type="match status" value="1"/>
</dbReference>
<dbReference type="PROSITE" id="PS50089">
    <property type="entry name" value="ZF_RING_2"/>
    <property type="match status" value="1"/>
</dbReference>
<keyword evidence="1" id="KW-0479">Metal-binding</keyword>
<reference evidence="9" key="1">
    <citation type="submission" date="2018-11" db="EMBL/GenBank/DDBJ databases">
        <authorList>
            <person name="Alioto T."/>
            <person name="Alioto T."/>
        </authorList>
    </citation>
    <scope>NUCLEOTIDE SEQUENCE</scope>
</reference>
<dbReference type="Proteomes" id="UP000596742">
    <property type="component" value="Unassembled WGS sequence"/>
</dbReference>
<dbReference type="CDD" id="cd19757">
    <property type="entry name" value="Bbox1"/>
    <property type="match status" value="1"/>
</dbReference>
<evidence type="ECO:0000256" key="6">
    <source>
        <dbReference type="PROSITE-ProRule" id="PRU00504"/>
    </source>
</evidence>
<name>A0A8B6BWR3_MYTGA</name>
<evidence type="ECO:0000256" key="4">
    <source>
        <dbReference type="ARBA" id="ARBA00022833"/>
    </source>
</evidence>
<evidence type="ECO:0000256" key="1">
    <source>
        <dbReference type="ARBA" id="ARBA00022723"/>
    </source>
</evidence>
<dbReference type="Gene3D" id="3.30.40.10">
    <property type="entry name" value="Zinc/RING finger domain, C3HC4 (zinc finger)"/>
    <property type="match status" value="1"/>
</dbReference>
<dbReference type="PROSITE" id="PS50119">
    <property type="entry name" value="ZF_BBOX"/>
    <property type="match status" value="1"/>
</dbReference>
<dbReference type="Pfam" id="PF00643">
    <property type="entry name" value="zf-B_box"/>
    <property type="match status" value="1"/>
</dbReference>
<dbReference type="Gene3D" id="2.120.10.30">
    <property type="entry name" value="TolB, C-terminal domain"/>
    <property type="match status" value="1"/>
</dbReference>
<evidence type="ECO:0000256" key="2">
    <source>
        <dbReference type="ARBA" id="ARBA00022737"/>
    </source>
</evidence>
<keyword evidence="3 5" id="KW-0863">Zinc-finger</keyword>
<dbReference type="InterPro" id="IPR018957">
    <property type="entry name" value="Znf_C3HC4_RING-type"/>
</dbReference>
<dbReference type="InterPro" id="IPR013083">
    <property type="entry name" value="Znf_RING/FYVE/PHD"/>
</dbReference>
<dbReference type="EMBL" id="UYJE01000864">
    <property type="protein sequence ID" value="VDH97175.1"/>
    <property type="molecule type" value="Genomic_DNA"/>
</dbReference>
<sequence length="657" mass="74477">MSTADPLQCMICSKRHKDPRILECFHSFCRECIDKHINKIEAKASFACPMCRTEIVIPKSGVKGFKVNYYIRAIQASAAFSTFSNCDKCKPETVEAVDRCLECESNYCDTCSNRHIDTDGHRDHHVIKLSKPETKSITQLSHKSYCEKHKEENKFYCMLCEIPVCKECVAKVSDHKGHKYKSIQEGAKEKREKVNPMIKSMHEYLPCLQDYVKEMVDSKKLLDGYSQEAITNIKNRCQFLKDQIDKVGNNLIAEVDSHKNGENERIDKHIEVTQHTITSVSSINNSVEEILNLGNDAEVVLMCQRVQNRFKHVDKEIPQSGLKSCKSTTFHVGADDAQCLEDMVGYCDDTDIKMPFLPLPWGLRIALQFDVQLLFSFKVSEVMDTIHAIAPISDKEAWICCGWGTNQMHLFSNKGVKLRTQKLDIQIDDIHGRPNGEVYISSYDGKKLVKLDQDLNVKDFVKLNWYPGGITFTKKNQLLVCAVDSYVTTRGQASRRMVIRMNEAGQILDQIEEDGCQEIFCAPYRLHQNMLGDICVSDREENNVRITTLSTQGVVKHYYRGPSEIALKKPFNPFGVVADKSGNVLVADWSNHAVHLLDLSGQFIGFLLSEKDGIRGPNAMALDKEGHLWVGDTKSTVWIYKYARKGENGTQSPSTSQ</sequence>
<comment type="caution">
    <text evidence="9">The sequence shown here is derived from an EMBL/GenBank/DDBJ whole genome shotgun (WGS) entry which is preliminary data.</text>
</comment>
<feature type="domain" description="RING-type" evidence="7">
    <location>
        <begin position="9"/>
        <end position="52"/>
    </location>
</feature>
<accession>A0A8B6BWR3</accession>
<dbReference type="PROSITE" id="PS51125">
    <property type="entry name" value="NHL"/>
    <property type="match status" value="1"/>
</dbReference>
<dbReference type="PANTHER" id="PTHR25462:SF296">
    <property type="entry name" value="MEIOTIC P26, ISOFORM F"/>
    <property type="match status" value="1"/>
</dbReference>
<keyword evidence="10" id="KW-1185">Reference proteome</keyword>
<dbReference type="InterPro" id="IPR011042">
    <property type="entry name" value="6-blade_b-propeller_TolB-like"/>
</dbReference>
<gene>
    <name evidence="9" type="ORF">MGAL_10B001017</name>
</gene>
<dbReference type="SUPFAM" id="SSF63829">
    <property type="entry name" value="Calcium-dependent phosphotriesterase"/>
    <property type="match status" value="1"/>
</dbReference>
<dbReference type="Pfam" id="PF00097">
    <property type="entry name" value="zf-C3HC4"/>
    <property type="match status" value="1"/>
</dbReference>
<keyword evidence="2" id="KW-0677">Repeat</keyword>
<dbReference type="SUPFAM" id="SSF57845">
    <property type="entry name" value="B-box zinc-binding domain"/>
    <property type="match status" value="1"/>
</dbReference>
<evidence type="ECO:0000313" key="9">
    <source>
        <dbReference type="EMBL" id="VDH97175.1"/>
    </source>
</evidence>
<feature type="domain" description="B box-type" evidence="8">
    <location>
        <begin position="141"/>
        <end position="183"/>
    </location>
</feature>
<dbReference type="OrthoDB" id="1616686at2759"/>
<dbReference type="InterPro" id="IPR001258">
    <property type="entry name" value="NHL_repeat"/>
</dbReference>
<dbReference type="InterPro" id="IPR047153">
    <property type="entry name" value="TRIM45/56/19-like"/>
</dbReference>
<evidence type="ECO:0000259" key="8">
    <source>
        <dbReference type="PROSITE" id="PS50119"/>
    </source>
</evidence>
<evidence type="ECO:0000313" key="10">
    <source>
        <dbReference type="Proteomes" id="UP000596742"/>
    </source>
</evidence>
<dbReference type="GO" id="GO:0008270">
    <property type="term" value="F:zinc ion binding"/>
    <property type="evidence" value="ECO:0007669"/>
    <property type="project" value="UniProtKB-KW"/>
</dbReference>
<evidence type="ECO:0000256" key="3">
    <source>
        <dbReference type="ARBA" id="ARBA00022771"/>
    </source>
</evidence>
<dbReference type="AlphaFoldDB" id="A0A8B6BWR3"/>
<protein>
    <submittedName>
        <fullName evidence="9">Tripartite motif-containing protein 2/3</fullName>
    </submittedName>
</protein>
<feature type="repeat" description="NHL" evidence="6">
    <location>
        <begin position="572"/>
        <end position="600"/>
    </location>
</feature>
<dbReference type="Gene3D" id="4.10.830.40">
    <property type="match status" value="1"/>
</dbReference>
<dbReference type="Gene3D" id="2.40.10.500">
    <property type="match status" value="1"/>
</dbReference>
<organism evidence="9 10">
    <name type="scientific">Mytilus galloprovincialis</name>
    <name type="common">Mediterranean mussel</name>
    <dbReference type="NCBI Taxonomy" id="29158"/>
    <lineage>
        <taxon>Eukaryota</taxon>
        <taxon>Metazoa</taxon>
        <taxon>Spiralia</taxon>
        <taxon>Lophotrochozoa</taxon>
        <taxon>Mollusca</taxon>
        <taxon>Bivalvia</taxon>
        <taxon>Autobranchia</taxon>
        <taxon>Pteriomorphia</taxon>
        <taxon>Mytilida</taxon>
        <taxon>Mytiloidea</taxon>
        <taxon>Mytilidae</taxon>
        <taxon>Mytilinae</taxon>
        <taxon>Mytilus</taxon>
    </lineage>
</organism>
<dbReference type="InterPro" id="IPR000315">
    <property type="entry name" value="Znf_B-box"/>
</dbReference>
<evidence type="ECO:0000256" key="5">
    <source>
        <dbReference type="PROSITE-ProRule" id="PRU00024"/>
    </source>
</evidence>
<dbReference type="InterPro" id="IPR001841">
    <property type="entry name" value="Znf_RING"/>
</dbReference>
<dbReference type="PROSITE" id="PS00518">
    <property type="entry name" value="ZF_RING_1"/>
    <property type="match status" value="1"/>
</dbReference>
<dbReference type="Gene3D" id="3.30.160.60">
    <property type="entry name" value="Classic Zinc Finger"/>
    <property type="match status" value="1"/>
</dbReference>
<proteinExistence type="predicted"/>